<organism evidence="4 5">
    <name type="scientific">Micromonospora globispora</name>
    <dbReference type="NCBI Taxonomy" id="1450148"/>
    <lineage>
        <taxon>Bacteria</taxon>
        <taxon>Bacillati</taxon>
        <taxon>Actinomycetota</taxon>
        <taxon>Actinomycetes</taxon>
        <taxon>Micromonosporales</taxon>
        <taxon>Micromonosporaceae</taxon>
        <taxon>Micromonospora</taxon>
    </lineage>
</organism>
<dbReference type="InterPro" id="IPR000182">
    <property type="entry name" value="GNAT_dom"/>
</dbReference>
<proteinExistence type="predicted"/>
<dbReference type="GO" id="GO:0016747">
    <property type="term" value="F:acyltransferase activity, transferring groups other than amino-acyl groups"/>
    <property type="evidence" value="ECO:0007669"/>
    <property type="project" value="InterPro"/>
</dbReference>
<keyword evidence="1 4" id="KW-0808">Transferase</keyword>
<evidence type="ECO:0000313" key="5">
    <source>
        <dbReference type="Proteomes" id="UP000245683"/>
    </source>
</evidence>
<feature type="domain" description="N-acetyltransferase" evidence="3">
    <location>
        <begin position="5"/>
        <end position="148"/>
    </location>
</feature>
<dbReference type="RefSeq" id="WP_109943986.1">
    <property type="nucleotide sequence ID" value="NZ_QGGF01000166.1"/>
</dbReference>
<dbReference type="EMBL" id="QGSV01000117">
    <property type="protein sequence ID" value="PWU50142.1"/>
    <property type="molecule type" value="Genomic_DNA"/>
</dbReference>
<protein>
    <submittedName>
        <fullName evidence="4">GNAT family N-acetyltransferase</fullName>
    </submittedName>
</protein>
<sequence length="153" mass="17485">MDRAWRLRPALSADAEWLADLKARAMRPDLERLGLWDEDWARRRFLDTYVPANTDIIEVDEMPVGVIAVRPEVDAQWIEHFYLDPAIQGQGIGSQVLRYVMDAHRDARSFRLAIDRGSAARWLYERVGFVHLYDDTNGVDQIFGAPGTAAART</sequence>
<dbReference type="InterPro" id="IPR016181">
    <property type="entry name" value="Acyl_CoA_acyltransferase"/>
</dbReference>
<dbReference type="OrthoDB" id="9805924at2"/>
<evidence type="ECO:0000259" key="3">
    <source>
        <dbReference type="PROSITE" id="PS51186"/>
    </source>
</evidence>
<accession>A0A317KEY8</accession>
<dbReference type="PANTHER" id="PTHR43800">
    <property type="entry name" value="PEPTIDYL-LYSINE N-ACETYLTRANSFERASE YJAB"/>
    <property type="match status" value="1"/>
</dbReference>
<dbReference type="CDD" id="cd04301">
    <property type="entry name" value="NAT_SF"/>
    <property type="match status" value="1"/>
</dbReference>
<evidence type="ECO:0000256" key="2">
    <source>
        <dbReference type="ARBA" id="ARBA00023315"/>
    </source>
</evidence>
<reference evidence="5" key="1">
    <citation type="submission" date="2018-05" db="EMBL/GenBank/DDBJ databases">
        <title>Micromonospora globispora sp. nov. and Micromonospora rugosa sp. nov., isolated from marine sediment.</title>
        <authorList>
            <person name="Carro L."/>
            <person name="Aysel V."/>
            <person name="Cetin D."/>
            <person name="Igual J.M."/>
            <person name="Klenk H.-P."/>
            <person name="Trujillo M.E."/>
            <person name="Sahin N."/>
        </authorList>
    </citation>
    <scope>NUCLEOTIDE SEQUENCE [LARGE SCALE GENOMIC DNA]</scope>
    <source>
        <strain evidence="5">S2904</strain>
    </source>
</reference>
<dbReference type="AlphaFoldDB" id="A0A317KEY8"/>
<gene>
    <name evidence="4" type="ORF">DLJ46_07790</name>
</gene>
<evidence type="ECO:0000313" key="4">
    <source>
        <dbReference type="EMBL" id="PWU50142.1"/>
    </source>
</evidence>
<comment type="caution">
    <text evidence="4">The sequence shown here is derived from an EMBL/GenBank/DDBJ whole genome shotgun (WGS) entry which is preliminary data.</text>
</comment>
<dbReference type="Proteomes" id="UP000245683">
    <property type="component" value="Unassembled WGS sequence"/>
</dbReference>
<evidence type="ECO:0000256" key="1">
    <source>
        <dbReference type="ARBA" id="ARBA00022679"/>
    </source>
</evidence>
<keyword evidence="2" id="KW-0012">Acyltransferase</keyword>
<dbReference type="Gene3D" id="3.40.630.30">
    <property type="match status" value="1"/>
</dbReference>
<dbReference type="SUPFAM" id="SSF55729">
    <property type="entry name" value="Acyl-CoA N-acyltransferases (Nat)"/>
    <property type="match status" value="1"/>
</dbReference>
<name>A0A317KEY8_9ACTN</name>
<dbReference type="PANTHER" id="PTHR43800:SF1">
    <property type="entry name" value="PEPTIDYL-LYSINE N-ACETYLTRANSFERASE YJAB"/>
    <property type="match status" value="1"/>
</dbReference>
<dbReference type="PROSITE" id="PS51186">
    <property type="entry name" value="GNAT"/>
    <property type="match status" value="1"/>
</dbReference>
<dbReference type="Pfam" id="PF13508">
    <property type="entry name" value="Acetyltransf_7"/>
    <property type="match status" value="1"/>
</dbReference>
<keyword evidence="5" id="KW-1185">Reference proteome</keyword>